<reference evidence="1" key="1">
    <citation type="submission" date="2018-11" db="EMBL/GenBank/DDBJ databases">
        <authorList>
            <consortium name="Pathogen Informatics"/>
        </authorList>
    </citation>
    <scope>NUCLEOTIDE SEQUENCE</scope>
</reference>
<gene>
    <name evidence="1" type="ORF">PXEA_LOCUS10680</name>
</gene>
<evidence type="ECO:0000313" key="1">
    <source>
        <dbReference type="EMBL" id="VEL17240.1"/>
    </source>
</evidence>
<comment type="caution">
    <text evidence="1">The sequence shown here is derived from an EMBL/GenBank/DDBJ whole genome shotgun (WGS) entry which is preliminary data.</text>
</comment>
<dbReference type="EMBL" id="CAAALY010031702">
    <property type="protein sequence ID" value="VEL17240.1"/>
    <property type="molecule type" value="Genomic_DNA"/>
</dbReference>
<dbReference type="AlphaFoldDB" id="A0A3S5ACH7"/>
<name>A0A3S5ACH7_9PLAT</name>
<evidence type="ECO:0000313" key="2">
    <source>
        <dbReference type="Proteomes" id="UP000784294"/>
    </source>
</evidence>
<proteinExistence type="predicted"/>
<keyword evidence="2" id="KW-1185">Reference proteome</keyword>
<protein>
    <submittedName>
        <fullName evidence="1">Uncharacterized protein</fullName>
    </submittedName>
</protein>
<accession>A0A3S5ACH7</accession>
<dbReference type="Proteomes" id="UP000784294">
    <property type="component" value="Unassembled WGS sequence"/>
</dbReference>
<organism evidence="1 2">
    <name type="scientific">Protopolystoma xenopodis</name>
    <dbReference type="NCBI Taxonomy" id="117903"/>
    <lineage>
        <taxon>Eukaryota</taxon>
        <taxon>Metazoa</taxon>
        <taxon>Spiralia</taxon>
        <taxon>Lophotrochozoa</taxon>
        <taxon>Platyhelminthes</taxon>
        <taxon>Monogenea</taxon>
        <taxon>Polyopisthocotylea</taxon>
        <taxon>Polystomatidea</taxon>
        <taxon>Polystomatidae</taxon>
        <taxon>Protopolystoma</taxon>
    </lineage>
</organism>
<sequence length="129" mass="14804">MYLMHSWTFCRQPHSVLSVLTPSYNSSEKQGQLAAVWCWFDLVSANCSARQESLVEDAESCVLCPQHFMMVSSLGPLTWCRRTRFTGIINATVRGWKSSCIVEGRAHRTQHLPQSLLIRQTTWKKTRSK</sequence>